<proteinExistence type="predicted"/>
<dbReference type="EMBL" id="JAUTBF010000001">
    <property type="protein sequence ID" value="MDQ1122168.1"/>
    <property type="molecule type" value="Genomic_DNA"/>
</dbReference>
<reference evidence="1 2" key="1">
    <citation type="submission" date="2023-07" db="EMBL/GenBank/DDBJ databases">
        <title>Functional and genomic diversity of the sorghum phyllosphere microbiome.</title>
        <authorList>
            <person name="Shade A."/>
        </authorList>
    </citation>
    <scope>NUCLEOTIDE SEQUENCE [LARGE SCALE GENOMIC DNA]</scope>
    <source>
        <strain evidence="1 2">SORGH_AS_1207</strain>
    </source>
</reference>
<organism evidence="1 2">
    <name type="scientific">Microbacterium trichothecenolyticum</name>
    <name type="common">Aureobacterium trichothecenolyticum</name>
    <dbReference type="NCBI Taxonomy" id="69370"/>
    <lineage>
        <taxon>Bacteria</taxon>
        <taxon>Bacillati</taxon>
        <taxon>Actinomycetota</taxon>
        <taxon>Actinomycetes</taxon>
        <taxon>Micrococcales</taxon>
        <taxon>Microbacteriaceae</taxon>
        <taxon>Microbacterium</taxon>
    </lineage>
</organism>
<sequence>MSVDFDNMSPFLRAATRTGSHEGPALLFDWFYSGRLTGAELSAAVPYVWSSAKQPFRALTQLTWIELFQAAGYTEDCKPAERPQAPLTLYRASEPQYAHRLAWTGSLATAERFLEINKRYGDRPRFVYMITVAATDRVLAHITDRDEDEYIVDTRGLRAKRIDTTRKQADS</sequence>
<protein>
    <submittedName>
        <fullName evidence="1">Uncharacterized protein</fullName>
    </submittedName>
</protein>
<evidence type="ECO:0000313" key="1">
    <source>
        <dbReference type="EMBL" id="MDQ1122168.1"/>
    </source>
</evidence>
<name>A0ABU0TR76_MICTR</name>
<accession>A0ABU0TR76</accession>
<keyword evidence="2" id="KW-1185">Reference proteome</keyword>
<comment type="caution">
    <text evidence="1">The sequence shown here is derived from an EMBL/GenBank/DDBJ whole genome shotgun (WGS) entry which is preliminary data.</text>
</comment>
<dbReference type="RefSeq" id="WP_307480294.1">
    <property type="nucleotide sequence ID" value="NZ_JAUTBF010000001.1"/>
</dbReference>
<evidence type="ECO:0000313" key="2">
    <source>
        <dbReference type="Proteomes" id="UP001226691"/>
    </source>
</evidence>
<dbReference type="Proteomes" id="UP001226691">
    <property type="component" value="Unassembled WGS sequence"/>
</dbReference>
<gene>
    <name evidence="1" type="ORF">QE412_000741</name>
</gene>